<proteinExistence type="inferred from homology"/>
<dbReference type="GO" id="GO:0009060">
    <property type="term" value="P:aerobic respiration"/>
    <property type="evidence" value="ECO:0007669"/>
    <property type="project" value="TreeGrafter"/>
</dbReference>
<feature type="transmembrane region" description="Helical" evidence="14">
    <location>
        <begin position="177"/>
        <end position="196"/>
    </location>
</feature>
<evidence type="ECO:0000256" key="3">
    <source>
        <dbReference type="ARBA" id="ARBA00010535"/>
    </source>
</evidence>
<keyword evidence="6 12" id="KW-0812">Transmembrane</keyword>
<feature type="transmembrane region" description="Helical" evidence="14">
    <location>
        <begin position="286"/>
        <end position="312"/>
    </location>
</feature>
<dbReference type="GO" id="GO:0008137">
    <property type="term" value="F:NADH dehydrogenase (ubiquinone) activity"/>
    <property type="evidence" value="ECO:0007669"/>
    <property type="project" value="UniProtKB-EC"/>
</dbReference>
<evidence type="ECO:0000256" key="1">
    <source>
        <dbReference type="ARBA" id="ARBA00003257"/>
    </source>
</evidence>
<feature type="transmembrane region" description="Helical" evidence="14">
    <location>
        <begin position="6"/>
        <end position="29"/>
    </location>
</feature>
<name>A0A384RIG5_9HYME</name>
<dbReference type="PANTHER" id="PTHR11432:SF3">
    <property type="entry name" value="NADH-UBIQUINONE OXIDOREDUCTASE CHAIN 1"/>
    <property type="match status" value="1"/>
</dbReference>
<evidence type="ECO:0000256" key="7">
    <source>
        <dbReference type="ARBA" id="ARBA00022792"/>
    </source>
</evidence>
<keyword evidence="5" id="KW-0813">Transport</keyword>
<evidence type="ECO:0000256" key="6">
    <source>
        <dbReference type="ARBA" id="ARBA00022692"/>
    </source>
</evidence>
<dbReference type="PROSITE" id="PS00668">
    <property type="entry name" value="COMPLEX1_ND1_2"/>
    <property type="match status" value="1"/>
</dbReference>
<evidence type="ECO:0000256" key="8">
    <source>
        <dbReference type="ARBA" id="ARBA00022989"/>
    </source>
</evidence>
<dbReference type="PROSITE" id="PS00667">
    <property type="entry name" value="COMPLEX1_ND1_1"/>
    <property type="match status" value="1"/>
</dbReference>
<keyword evidence="10 13" id="KW-0496">Mitochondrion</keyword>
<keyword evidence="7" id="KW-0999">Mitochondrion inner membrane</keyword>
<dbReference type="AlphaFoldDB" id="A0A384RIG5"/>
<evidence type="ECO:0000256" key="13">
    <source>
        <dbReference type="RuleBase" id="RU000473"/>
    </source>
</evidence>
<comment type="similarity">
    <text evidence="3 12">Belongs to the complex I subunit 1 family.</text>
</comment>
<evidence type="ECO:0000256" key="10">
    <source>
        <dbReference type="ARBA" id="ARBA00023128"/>
    </source>
</evidence>
<feature type="transmembrane region" description="Helical" evidence="14">
    <location>
        <begin position="109"/>
        <end position="128"/>
    </location>
</feature>
<evidence type="ECO:0000313" key="15">
    <source>
        <dbReference type="EMBL" id="ALG35824.1"/>
    </source>
</evidence>
<dbReference type="GO" id="GO:0003954">
    <property type="term" value="F:NADH dehydrogenase activity"/>
    <property type="evidence" value="ECO:0007669"/>
    <property type="project" value="TreeGrafter"/>
</dbReference>
<feature type="transmembrane region" description="Helical" evidence="14">
    <location>
        <begin position="74"/>
        <end position="97"/>
    </location>
</feature>
<keyword evidence="12" id="KW-0520">NAD</keyword>
<accession>A0A384RIG5</accession>
<evidence type="ECO:0000256" key="5">
    <source>
        <dbReference type="ARBA" id="ARBA00022448"/>
    </source>
</evidence>
<evidence type="ECO:0000256" key="11">
    <source>
        <dbReference type="ARBA" id="ARBA00023136"/>
    </source>
</evidence>
<comment type="function">
    <text evidence="1">Core subunit of the mitochondrial membrane respiratory chain NADH dehydrogenase (Complex I) that is believed to belong to the minimal assembly required for catalysis. Complex I functions in the transfer of electrons from NADH to the respiratory chain. The immediate electron acceptor for the enzyme is believed to be ubiquinone.</text>
</comment>
<dbReference type="PANTHER" id="PTHR11432">
    <property type="entry name" value="NADH DEHYDROGENASE SUBUNIT 1"/>
    <property type="match status" value="1"/>
</dbReference>
<sequence length="313" mass="36080">MFKVFLVYFINYLILLMMVLVSIMFITLLERKLLSIFQDRKGPNKVSVGGVLQPLADGVKLLLKEVFWLYKSNFILYIVSPIMSMSLMMLCWVIHFSMVGVFSVNNLELLFLLSVLSMGVYGVLVAGWSSNSLYSYLGSLRSIAQTISYEVSLIFLMIFQFILVSSISVLHLLKFQVYFMFFFILFMIFFLVLLVVTAEMNRAPFDLVEGESELVSGFNIEYFSGLFALIFLAEYGMILFFSMYLVITNFGTLMVSMILYFCVMYMILGLRGVLPRVRYDKLMYMVWKGILPVSMNILLLIFSVKLFLGIAFM</sequence>
<evidence type="ECO:0000256" key="14">
    <source>
        <dbReference type="SAM" id="Phobius"/>
    </source>
</evidence>
<protein>
    <recommendedName>
        <fullName evidence="4 13">NADH-ubiquinone oxidoreductase chain 1</fullName>
        <ecNumber evidence="13">7.1.1.2</ecNumber>
    </recommendedName>
</protein>
<keyword evidence="9 13" id="KW-0830">Ubiquinone</keyword>
<evidence type="ECO:0000256" key="2">
    <source>
        <dbReference type="ARBA" id="ARBA00004448"/>
    </source>
</evidence>
<keyword evidence="8 14" id="KW-1133">Transmembrane helix</keyword>
<comment type="subcellular location">
    <subcellularLocation>
        <location evidence="2 12">Mitochondrion inner membrane</location>
        <topology evidence="2 12">Multi-pass membrane protein</topology>
    </subcellularLocation>
</comment>
<dbReference type="EC" id="7.1.1.2" evidence="13"/>
<reference evidence="15" key="1">
    <citation type="submission" date="2015-04" db="EMBL/GenBank/DDBJ databases">
        <authorList>
            <person name="Syromyatnikov M.Y."/>
            <person name="Popov V.N."/>
        </authorList>
    </citation>
    <scope>NUCLEOTIDE SEQUENCE</scope>
</reference>
<feature type="transmembrane region" description="Helical" evidence="14">
    <location>
        <begin position="253"/>
        <end position="274"/>
    </location>
</feature>
<keyword evidence="11 14" id="KW-0472">Membrane</keyword>
<dbReference type="InterPro" id="IPR001694">
    <property type="entry name" value="NADH_UbQ_OxRdtase_su1/FPO"/>
</dbReference>
<organism evidence="15">
    <name type="scientific">Parevania sp. SJW-2015</name>
    <dbReference type="NCBI Taxonomy" id="1725431"/>
    <lineage>
        <taxon>Eukaryota</taxon>
        <taxon>Metazoa</taxon>
        <taxon>Ecdysozoa</taxon>
        <taxon>Arthropoda</taxon>
        <taxon>Hexapoda</taxon>
        <taxon>Insecta</taxon>
        <taxon>Pterygota</taxon>
        <taxon>Neoptera</taxon>
        <taxon>Endopterygota</taxon>
        <taxon>Hymenoptera</taxon>
        <taxon>Apocrita</taxon>
        <taxon>Evanioidea</taxon>
        <taxon>Evaniidae</taxon>
        <taxon>Parevania</taxon>
    </lineage>
</organism>
<comment type="catalytic activity">
    <reaction evidence="13">
        <text>a ubiquinone + NADH + 5 H(+)(in) = a ubiquinol + NAD(+) + 4 H(+)(out)</text>
        <dbReference type="Rhea" id="RHEA:29091"/>
        <dbReference type="Rhea" id="RHEA-COMP:9565"/>
        <dbReference type="Rhea" id="RHEA-COMP:9566"/>
        <dbReference type="ChEBI" id="CHEBI:15378"/>
        <dbReference type="ChEBI" id="CHEBI:16389"/>
        <dbReference type="ChEBI" id="CHEBI:17976"/>
        <dbReference type="ChEBI" id="CHEBI:57540"/>
        <dbReference type="ChEBI" id="CHEBI:57945"/>
        <dbReference type="EC" id="7.1.1.2"/>
    </reaction>
</comment>
<gene>
    <name evidence="15" type="primary">ND1</name>
</gene>
<dbReference type="GO" id="GO:0005743">
    <property type="term" value="C:mitochondrial inner membrane"/>
    <property type="evidence" value="ECO:0007669"/>
    <property type="project" value="UniProtKB-SubCell"/>
</dbReference>
<feature type="transmembrane region" description="Helical" evidence="14">
    <location>
        <begin position="149"/>
        <end position="171"/>
    </location>
</feature>
<feature type="transmembrane region" description="Helical" evidence="14">
    <location>
        <begin position="226"/>
        <end position="247"/>
    </location>
</feature>
<evidence type="ECO:0000256" key="12">
    <source>
        <dbReference type="RuleBase" id="RU000471"/>
    </source>
</evidence>
<dbReference type="EMBL" id="KR270645">
    <property type="protein sequence ID" value="ALG35824.1"/>
    <property type="molecule type" value="Genomic_DNA"/>
</dbReference>
<geneLocation type="mitochondrion" evidence="15"/>
<evidence type="ECO:0000256" key="9">
    <source>
        <dbReference type="ARBA" id="ARBA00023075"/>
    </source>
</evidence>
<dbReference type="InterPro" id="IPR018086">
    <property type="entry name" value="NADH_UbQ_OxRdtase_su1_CS"/>
</dbReference>
<dbReference type="Pfam" id="PF00146">
    <property type="entry name" value="NADHdh"/>
    <property type="match status" value="1"/>
</dbReference>
<evidence type="ECO:0000256" key="4">
    <source>
        <dbReference type="ARBA" id="ARBA00021009"/>
    </source>
</evidence>